<dbReference type="GeneID" id="75915152"/>
<evidence type="ECO:0000313" key="1">
    <source>
        <dbReference type="EMBL" id="KAI8578632.1"/>
    </source>
</evidence>
<protein>
    <submittedName>
        <fullName evidence="1">Uncharacterized protein</fullName>
    </submittedName>
</protein>
<sequence>MFQLLNSLFGRQQHEQEQQAPACPELHTPNISLSHRFYSGLRRLLCPSSTIIEVSWDDGKTWLPLDRDNSKQIDRVRSKQTISCVDIRNDRNLCKHLTHEGADVMIKVWLKDEPLEEDETDNDQMQQAKWTVRRVKGWKKETLGSAKVPVNDFQNTKWIYLPGPPQYEDSASPVPSFRVDSAVASIHESKSTLDIKALASKPSYEFTFQCPLPSHYQYPTQVKAISRKGSRNLLHKISASSLQSTQSDFDSELESCGWRLTQMQCHPHFDMIKPLRYTTIESYGAVEGVLAC</sequence>
<organism evidence="1 2">
    <name type="scientific">Umbelopsis ramanniana AG</name>
    <dbReference type="NCBI Taxonomy" id="1314678"/>
    <lineage>
        <taxon>Eukaryota</taxon>
        <taxon>Fungi</taxon>
        <taxon>Fungi incertae sedis</taxon>
        <taxon>Mucoromycota</taxon>
        <taxon>Mucoromycotina</taxon>
        <taxon>Umbelopsidomycetes</taxon>
        <taxon>Umbelopsidales</taxon>
        <taxon>Umbelopsidaceae</taxon>
        <taxon>Umbelopsis</taxon>
    </lineage>
</organism>
<comment type="caution">
    <text evidence="1">The sequence shown here is derived from an EMBL/GenBank/DDBJ whole genome shotgun (WGS) entry which is preliminary data.</text>
</comment>
<evidence type="ECO:0000313" key="2">
    <source>
        <dbReference type="Proteomes" id="UP001206595"/>
    </source>
</evidence>
<dbReference type="Proteomes" id="UP001206595">
    <property type="component" value="Unassembled WGS sequence"/>
</dbReference>
<reference evidence="1" key="1">
    <citation type="submission" date="2021-06" db="EMBL/GenBank/DDBJ databases">
        <authorList>
            <consortium name="DOE Joint Genome Institute"/>
            <person name="Mondo S.J."/>
            <person name="Amses K.R."/>
            <person name="Simmons D.R."/>
            <person name="Longcore J.E."/>
            <person name="Seto K."/>
            <person name="Alves G.H."/>
            <person name="Bonds A.E."/>
            <person name="Quandt C.A."/>
            <person name="Davis W.J."/>
            <person name="Chang Y."/>
            <person name="Letcher P.M."/>
            <person name="Powell M.J."/>
            <person name="Kuo A."/>
            <person name="Labutti K."/>
            <person name="Pangilinan J."/>
            <person name="Andreopoulos W."/>
            <person name="Tritt A."/>
            <person name="Riley R."/>
            <person name="Hundley H."/>
            <person name="Johnson J."/>
            <person name="Lipzen A."/>
            <person name="Barry K."/>
            <person name="Berbee M.L."/>
            <person name="Buchler N.E."/>
            <person name="Grigoriev I.V."/>
            <person name="Spatafora J.W."/>
            <person name="Stajich J.E."/>
            <person name="James T.Y."/>
        </authorList>
    </citation>
    <scope>NUCLEOTIDE SEQUENCE</scope>
    <source>
        <strain evidence="1">AG</strain>
    </source>
</reference>
<dbReference type="EMBL" id="MU620927">
    <property type="protein sequence ID" value="KAI8578632.1"/>
    <property type="molecule type" value="Genomic_DNA"/>
</dbReference>
<proteinExistence type="predicted"/>
<keyword evidence="2" id="KW-1185">Reference proteome</keyword>
<reference evidence="1" key="2">
    <citation type="journal article" date="2022" name="Proc. Natl. Acad. Sci. U.S.A.">
        <title>Diploid-dominant life cycles characterize the early evolution of Fungi.</title>
        <authorList>
            <person name="Amses K.R."/>
            <person name="Simmons D.R."/>
            <person name="Longcore J.E."/>
            <person name="Mondo S.J."/>
            <person name="Seto K."/>
            <person name="Jeronimo G.H."/>
            <person name="Bonds A.E."/>
            <person name="Quandt C.A."/>
            <person name="Davis W.J."/>
            <person name="Chang Y."/>
            <person name="Federici B.A."/>
            <person name="Kuo A."/>
            <person name="LaButti K."/>
            <person name="Pangilinan J."/>
            <person name="Andreopoulos W."/>
            <person name="Tritt A."/>
            <person name="Riley R."/>
            <person name="Hundley H."/>
            <person name="Johnson J."/>
            <person name="Lipzen A."/>
            <person name="Barry K."/>
            <person name="Lang B.F."/>
            <person name="Cuomo C.A."/>
            <person name="Buchler N.E."/>
            <person name="Grigoriev I.V."/>
            <person name="Spatafora J.W."/>
            <person name="Stajich J.E."/>
            <person name="James T.Y."/>
        </authorList>
    </citation>
    <scope>NUCLEOTIDE SEQUENCE</scope>
    <source>
        <strain evidence="1">AG</strain>
    </source>
</reference>
<gene>
    <name evidence="1" type="ORF">K450DRAFT_245793</name>
</gene>
<name>A0AAD5E825_UMBRA</name>
<dbReference type="RefSeq" id="XP_051443636.1">
    <property type="nucleotide sequence ID" value="XM_051589807.1"/>
</dbReference>
<dbReference type="AlphaFoldDB" id="A0AAD5E825"/>
<accession>A0AAD5E825</accession>